<organism evidence="1">
    <name type="scientific">Quercus suber</name>
    <name type="common">Cork oak</name>
    <dbReference type="NCBI Taxonomy" id="58331"/>
    <lineage>
        <taxon>Eukaryota</taxon>
        <taxon>Viridiplantae</taxon>
        <taxon>Streptophyta</taxon>
        <taxon>Embryophyta</taxon>
        <taxon>Tracheophyta</taxon>
        <taxon>Spermatophyta</taxon>
        <taxon>Magnoliopsida</taxon>
        <taxon>eudicotyledons</taxon>
        <taxon>Gunneridae</taxon>
        <taxon>Pentapetalae</taxon>
        <taxon>rosids</taxon>
        <taxon>fabids</taxon>
        <taxon>Fagales</taxon>
        <taxon>Fagaceae</taxon>
        <taxon>Quercus</taxon>
    </lineage>
</organism>
<comment type="caution">
    <text evidence="1">The sequence shown here is derived from an EMBL/GenBank/DDBJ whole genome shotgun (WGS) entry which is preliminary data.</text>
</comment>
<reference evidence="1" key="3">
    <citation type="submission" date="2023-07" db="EMBL/GenBank/DDBJ databases">
        <title>An improved reference 1 genome and first organelle genomes of Quercus suber.</title>
        <authorList>
            <consortium name="Genosuber Consortium"/>
            <person name="Usie A."/>
            <person name="Serra O."/>
            <person name="Barros P."/>
        </authorList>
    </citation>
    <scope>NUCLEOTIDE SEQUENCE</scope>
    <source>
        <strain evidence="1">HL8</strain>
        <tissue evidence="1">Leaves</tissue>
    </source>
</reference>
<reference evidence="1" key="1">
    <citation type="submission" date="2017-12" db="EMBL/GenBank/DDBJ databases">
        <authorList>
            <person name="Barbosa P."/>
            <person name="Usie A."/>
            <person name="Ramos A.M."/>
        </authorList>
    </citation>
    <scope>NUCLEOTIDE SEQUENCE</scope>
    <source>
        <strain evidence="1">HL8</strain>
        <tissue evidence="1">Leaves</tissue>
    </source>
</reference>
<protein>
    <submittedName>
        <fullName evidence="1">Uncharacterized protein</fullName>
    </submittedName>
</protein>
<dbReference type="AlphaFoldDB" id="A0AAW0M8K1"/>
<reference evidence="1" key="2">
    <citation type="journal article" date="2018" name="Sci. Data">
        <title>The draft genome sequence of cork oak.</title>
        <authorList>
            <person name="Ramos A.M."/>
            <person name="Usie A."/>
            <person name="Barbosa P."/>
            <person name="Barros P.M."/>
            <person name="Capote T."/>
            <person name="Chaves I."/>
            <person name="Simoes F."/>
            <person name="Abreu I."/>
            <person name="Carrasquinho I."/>
            <person name="Faro C."/>
            <person name="Guimaraes J.B."/>
            <person name="Mendonca D."/>
            <person name="Nobrega F."/>
            <person name="Rodrigues L."/>
            <person name="Saibo N.J.M."/>
            <person name="Varela M.C."/>
            <person name="Egas C."/>
            <person name="Matos J."/>
            <person name="Miguel C.M."/>
            <person name="Oliveira M.M."/>
            <person name="Ricardo C.P."/>
            <person name="Goncalves S."/>
        </authorList>
    </citation>
    <scope>NUCLEOTIDE SEQUENCE [LARGE SCALE GENOMIC DNA]</scope>
    <source>
        <strain evidence="1">HL8</strain>
    </source>
</reference>
<dbReference type="EMBL" id="PKMF04000012">
    <property type="protein sequence ID" value="KAK7859424.1"/>
    <property type="molecule type" value="Genomic_DNA"/>
</dbReference>
<gene>
    <name evidence="1" type="ORF">CFP56_005936</name>
</gene>
<sequence length="108" mass="12468">MLNNLRSLQLKFLVSRLGTCHGRSRWPTRPNLFTGKACSVTDGLSLHFVYFLKLLPGFDLIHGVSELNRDVIISSTLTRYYYWKRKRREVKPIGDGDEKKGVLQTKIT</sequence>
<proteinExistence type="predicted"/>
<evidence type="ECO:0000313" key="1">
    <source>
        <dbReference type="EMBL" id="KAK7859424.1"/>
    </source>
</evidence>
<name>A0AAW0M8K1_QUESU</name>
<accession>A0AAW0M8K1</accession>